<dbReference type="GO" id="GO:0000978">
    <property type="term" value="F:RNA polymerase II cis-regulatory region sequence-specific DNA binding"/>
    <property type="evidence" value="ECO:0007669"/>
    <property type="project" value="TreeGrafter"/>
</dbReference>
<keyword evidence="4" id="KW-0804">Transcription</keyword>
<dbReference type="Pfam" id="PF00808">
    <property type="entry name" value="CBFD_NFYB_HMF"/>
    <property type="match status" value="1"/>
</dbReference>
<dbReference type="SUPFAM" id="SSF47113">
    <property type="entry name" value="Histone-fold"/>
    <property type="match status" value="1"/>
</dbReference>
<evidence type="ECO:0000256" key="5">
    <source>
        <dbReference type="ARBA" id="ARBA00023242"/>
    </source>
</evidence>
<reference evidence="9" key="1">
    <citation type="submission" date="2024-02" db="UniProtKB">
        <authorList>
            <consortium name="WormBaseParasite"/>
        </authorList>
    </citation>
    <scope>IDENTIFICATION</scope>
</reference>
<comment type="similarity">
    <text evidence="6">Belongs to the NFYC/HAP5 subunit family.</text>
</comment>
<dbReference type="WBParaSite" id="MBELARI_LOCUS21884">
    <property type="protein sequence ID" value="MBELARI_LOCUS21884"/>
    <property type="gene ID" value="MBELARI_LOCUS21884"/>
</dbReference>
<dbReference type="GO" id="GO:0046982">
    <property type="term" value="F:protein heterodimerization activity"/>
    <property type="evidence" value="ECO:0007669"/>
    <property type="project" value="InterPro"/>
</dbReference>
<dbReference type="CDD" id="cd22908">
    <property type="entry name" value="HFD_NFYC-like"/>
    <property type="match status" value="1"/>
</dbReference>
<evidence type="ECO:0000256" key="6">
    <source>
        <dbReference type="ARBA" id="ARBA00038129"/>
    </source>
</evidence>
<keyword evidence="2" id="KW-0805">Transcription regulation</keyword>
<dbReference type="GO" id="GO:0001228">
    <property type="term" value="F:DNA-binding transcription activator activity, RNA polymerase II-specific"/>
    <property type="evidence" value="ECO:0007669"/>
    <property type="project" value="TreeGrafter"/>
</dbReference>
<evidence type="ECO:0000313" key="8">
    <source>
        <dbReference type="Proteomes" id="UP000887575"/>
    </source>
</evidence>
<evidence type="ECO:0000256" key="2">
    <source>
        <dbReference type="ARBA" id="ARBA00023015"/>
    </source>
</evidence>
<dbReference type="InterPro" id="IPR050568">
    <property type="entry name" value="Transcr_DNA_Rep_Reg"/>
</dbReference>
<feature type="domain" description="Transcription factor CBF/NF-Y/archaeal histone" evidence="7">
    <location>
        <begin position="40"/>
        <end position="104"/>
    </location>
</feature>
<evidence type="ECO:0000256" key="3">
    <source>
        <dbReference type="ARBA" id="ARBA00023125"/>
    </source>
</evidence>
<dbReference type="PANTHER" id="PTHR10252">
    <property type="entry name" value="HISTONE-LIKE TRANSCRIPTION FACTOR CCAAT-RELATED"/>
    <property type="match status" value="1"/>
</dbReference>
<dbReference type="PANTHER" id="PTHR10252:SF8">
    <property type="entry name" value="NUCLEAR TRANSCRIPTION FACTOR Y SUBUNIT GAMMA"/>
    <property type="match status" value="1"/>
</dbReference>
<dbReference type="FunFam" id="1.10.20.10:FF:000062">
    <property type="entry name" value="Nuclear transcription factor Y subunit C"/>
    <property type="match status" value="1"/>
</dbReference>
<dbReference type="AlphaFoldDB" id="A0AAF3F5J1"/>
<sequence length="218" mass="24541">MDNHEKPIASTSCQEFWDEKKKVFKEEKGSFYTEASSKCELPMARVKKIMKIDFEMEGQMIAQDAPLFLSKAAELFIEEITLKAWANTEEQRRKTLQKNDITAACSRNDHFDFLIDIVPREEIKKTSVPNNWSSQNAAESMQATQMVAVAGGGQFGLDNVQYLIPEGNEGQQLMLRLENGQFVTATEISQPVQLGTTEDGRLVISNSLGQDENLLRVS</sequence>
<proteinExistence type="inferred from homology"/>
<evidence type="ECO:0000259" key="7">
    <source>
        <dbReference type="Pfam" id="PF00808"/>
    </source>
</evidence>
<keyword evidence="3" id="KW-0238">DNA-binding</keyword>
<dbReference type="InterPro" id="IPR003958">
    <property type="entry name" value="CBFA_NFYB_domain"/>
</dbReference>
<name>A0AAF3F5J1_9BILA</name>
<evidence type="ECO:0000313" key="9">
    <source>
        <dbReference type="WBParaSite" id="MBELARI_LOCUS21884"/>
    </source>
</evidence>
<evidence type="ECO:0000256" key="4">
    <source>
        <dbReference type="ARBA" id="ARBA00023163"/>
    </source>
</evidence>
<keyword evidence="8" id="KW-1185">Reference proteome</keyword>
<accession>A0AAF3F5J1</accession>
<protein>
    <recommendedName>
        <fullName evidence="7">Transcription factor CBF/NF-Y/archaeal histone domain-containing protein</fullName>
    </recommendedName>
</protein>
<dbReference type="InterPro" id="IPR009072">
    <property type="entry name" value="Histone-fold"/>
</dbReference>
<evidence type="ECO:0000256" key="1">
    <source>
        <dbReference type="ARBA" id="ARBA00004123"/>
    </source>
</evidence>
<dbReference type="Gene3D" id="1.10.20.10">
    <property type="entry name" value="Histone, subunit A"/>
    <property type="match status" value="1"/>
</dbReference>
<comment type="subcellular location">
    <subcellularLocation>
        <location evidence="1">Nucleus</location>
    </subcellularLocation>
</comment>
<dbReference type="Proteomes" id="UP000887575">
    <property type="component" value="Unassembled WGS sequence"/>
</dbReference>
<organism evidence="8 9">
    <name type="scientific">Mesorhabditis belari</name>
    <dbReference type="NCBI Taxonomy" id="2138241"/>
    <lineage>
        <taxon>Eukaryota</taxon>
        <taxon>Metazoa</taxon>
        <taxon>Ecdysozoa</taxon>
        <taxon>Nematoda</taxon>
        <taxon>Chromadorea</taxon>
        <taxon>Rhabditida</taxon>
        <taxon>Rhabditina</taxon>
        <taxon>Rhabditomorpha</taxon>
        <taxon>Rhabditoidea</taxon>
        <taxon>Rhabditidae</taxon>
        <taxon>Mesorhabditinae</taxon>
        <taxon>Mesorhabditis</taxon>
    </lineage>
</organism>
<dbReference type="GO" id="GO:0016602">
    <property type="term" value="C:CCAAT-binding factor complex"/>
    <property type="evidence" value="ECO:0007669"/>
    <property type="project" value="TreeGrafter"/>
</dbReference>
<keyword evidence="5" id="KW-0539">Nucleus</keyword>